<evidence type="ECO:0000313" key="4">
    <source>
        <dbReference type="EMBL" id="MRD46865.1"/>
    </source>
</evidence>
<comment type="function">
    <text evidence="1">Has lipid A 3-O-deacylase activity. Hydrolyzes the ester bond at the 3 position of lipid A, a bioactive component of lipopolysaccharide (LPS), thereby releasing the primary fatty acyl moiety.</text>
</comment>
<protein>
    <recommendedName>
        <fullName evidence="1">Lipid A deacylase</fullName>
        <ecNumber evidence="1">3.1.1.77</ecNumber>
    </recommendedName>
    <alternativeName>
        <fullName evidence="1">LPS 3-O-deacylase</fullName>
    </alternativeName>
    <alternativeName>
        <fullName evidence="1">Outer membrane enzyme</fullName>
    </alternativeName>
</protein>
<keyword evidence="1 4" id="KW-0378">Hydrolase</keyword>
<dbReference type="AlphaFoldDB" id="A0A844ARJ0"/>
<comment type="caution">
    <text evidence="4">The sequence shown here is derived from an EMBL/GenBank/DDBJ whole genome shotgun (WGS) entry which is preliminary data.</text>
</comment>
<evidence type="ECO:0000313" key="5">
    <source>
        <dbReference type="Proteomes" id="UP000487350"/>
    </source>
</evidence>
<dbReference type="PIRSF" id="PIRSF029681">
    <property type="entry name" value="PagL"/>
    <property type="match status" value="1"/>
</dbReference>
<feature type="chain" id="PRO_5032270823" description="Lipid A deacylase" evidence="3">
    <location>
        <begin position="22"/>
        <end position="176"/>
    </location>
</feature>
<keyword evidence="5" id="KW-1185">Reference proteome</keyword>
<dbReference type="Gene3D" id="2.40.160.20">
    <property type="match status" value="1"/>
</dbReference>
<dbReference type="Pfam" id="PF09411">
    <property type="entry name" value="PagL"/>
    <property type="match status" value="1"/>
</dbReference>
<feature type="signal peptide" evidence="3">
    <location>
        <begin position="1"/>
        <end position="21"/>
    </location>
</feature>
<dbReference type="GO" id="GO:0050528">
    <property type="term" value="F:acyloxyacyl hydrolase activity"/>
    <property type="evidence" value="ECO:0007669"/>
    <property type="project" value="UniProtKB-EC"/>
</dbReference>
<accession>A0A844ARJ0</accession>
<feature type="site" description="Critical for activity" evidence="2">
    <location>
        <position position="155"/>
    </location>
</feature>
<keyword evidence="1" id="KW-0472">Membrane</keyword>
<reference evidence="4 5" key="1">
    <citation type="submission" date="2019-11" db="EMBL/GenBank/DDBJ databases">
        <title>Caenimonas koreensis gen. nov., sp. nov., isolated from activated sludge.</title>
        <authorList>
            <person name="Seung H.R."/>
        </authorList>
    </citation>
    <scope>NUCLEOTIDE SEQUENCE [LARGE SCALE GENOMIC DNA]</scope>
    <source>
        <strain evidence="4 5">EMB320</strain>
    </source>
</reference>
<comment type="similarity">
    <text evidence="1">Belongs to the PagL family.</text>
</comment>
<comment type="subunit">
    <text evidence="1">Homodimer.</text>
</comment>
<comment type="subcellular location">
    <subcellularLocation>
        <location evidence="1">Cell outer membrane</location>
        <topology evidence="1">Multi-pass membrane protein</topology>
    </subcellularLocation>
</comment>
<sequence>MRIKLLPLAACLAVASGAAHADWSPSGFFFEGAVADHSGYSFNAGLVWPWNWRYETAGGLVTLQTEASLGQWSGKSATGRVSFTQVVLQPIFRYHFDKSATGFFVEGGIGLSYTDKVYITASKTFSTRLNFADTIGTGYSFGAQEVGLRLTHYSNAGIKHPNPGENFLQLRYGVKF</sequence>
<comment type="catalytic activity">
    <reaction evidence="1">
        <text>a 3-(acyloxy)acyl derivative of bacterial toxin + H2O = a 3-hydroxyacyl derivative of bacterial toxin + a fatty acid + H(+)</text>
        <dbReference type="Rhea" id="RHEA:12032"/>
        <dbReference type="ChEBI" id="CHEBI:15377"/>
        <dbReference type="ChEBI" id="CHEBI:15378"/>
        <dbReference type="ChEBI" id="CHEBI:28868"/>
        <dbReference type="ChEBI" id="CHEBI:136853"/>
        <dbReference type="ChEBI" id="CHEBI:140675"/>
        <dbReference type="EC" id="3.1.1.77"/>
    </reaction>
</comment>
<proteinExistence type="inferred from homology"/>
<dbReference type="EMBL" id="WJBU01000005">
    <property type="protein sequence ID" value="MRD46865.1"/>
    <property type="molecule type" value="Genomic_DNA"/>
</dbReference>
<dbReference type="OrthoDB" id="5297282at2"/>
<name>A0A844ARJ0_9BURK</name>
<keyword evidence="1" id="KW-0998">Cell outer membrane</keyword>
<gene>
    <name evidence="4" type="ORF">GHT07_06230</name>
</gene>
<evidence type="ECO:0000256" key="1">
    <source>
        <dbReference type="PIRNR" id="PIRNR029681"/>
    </source>
</evidence>
<dbReference type="RefSeq" id="WP_153584201.1">
    <property type="nucleotide sequence ID" value="NZ_WJBU01000005.1"/>
</dbReference>
<dbReference type="EC" id="3.1.1.77" evidence="1"/>
<dbReference type="Proteomes" id="UP000487350">
    <property type="component" value="Unassembled WGS sequence"/>
</dbReference>
<evidence type="ECO:0000256" key="2">
    <source>
        <dbReference type="PIRSR" id="PIRSR029681-2"/>
    </source>
</evidence>
<dbReference type="InterPro" id="IPR018550">
    <property type="entry name" value="Lipid-A_deacylase-rel"/>
</dbReference>
<keyword evidence="3" id="KW-0732">Signal</keyword>
<evidence type="ECO:0000256" key="3">
    <source>
        <dbReference type="SAM" id="SignalP"/>
    </source>
</evidence>
<organism evidence="4 5">
    <name type="scientific">Caenimonas koreensis DSM 17982</name>
    <dbReference type="NCBI Taxonomy" id="1121255"/>
    <lineage>
        <taxon>Bacteria</taxon>
        <taxon>Pseudomonadati</taxon>
        <taxon>Pseudomonadota</taxon>
        <taxon>Betaproteobacteria</taxon>
        <taxon>Burkholderiales</taxon>
        <taxon>Comamonadaceae</taxon>
        <taxon>Caenimonas</taxon>
    </lineage>
</organism>
<dbReference type="GO" id="GO:0009279">
    <property type="term" value="C:cell outer membrane"/>
    <property type="evidence" value="ECO:0007669"/>
    <property type="project" value="UniProtKB-SubCell"/>
</dbReference>